<name>A0AA42DMZ3_9FIRM</name>
<protein>
    <submittedName>
        <fullName evidence="1">Uncharacterized protein</fullName>
    </submittedName>
</protein>
<gene>
    <name evidence="1" type="ORF">PBV87_09935</name>
</gene>
<comment type="caution">
    <text evidence="1">The sequence shown here is derived from an EMBL/GenBank/DDBJ whole genome shotgun (WGS) entry which is preliminary data.</text>
</comment>
<sequence length="51" mass="6008">MHIHIISNIECIILKEKLEQIMDDASDTEHENNKTLKLNKFQNIEAWLTSN</sequence>
<dbReference type="AlphaFoldDB" id="A0AA42DMZ3"/>
<reference evidence="1" key="1">
    <citation type="journal article" date="2023" name="Int. J. Syst. Evol. Microbiol.">
        <title>&lt;i&gt;Holtiella tumoricola&lt;/i&gt; gen. nov. sp. nov., isolated from a human clinical sample.</title>
        <authorList>
            <person name="Allen-Vercoe E."/>
            <person name="Daigneault M.C."/>
            <person name="Vancuren S.J."/>
            <person name="Cochrane K."/>
            <person name="O'Neal L.L."/>
            <person name="Sankaranarayanan K."/>
            <person name="Lawson P.A."/>
        </authorList>
    </citation>
    <scope>NUCLEOTIDE SEQUENCE</scope>
    <source>
        <strain evidence="1">CC70A</strain>
    </source>
</reference>
<evidence type="ECO:0000313" key="1">
    <source>
        <dbReference type="EMBL" id="MDA3731796.1"/>
    </source>
</evidence>
<dbReference type="EMBL" id="JAQIFT010000040">
    <property type="protein sequence ID" value="MDA3731796.1"/>
    <property type="molecule type" value="Genomic_DNA"/>
</dbReference>
<accession>A0AA42DMZ3</accession>
<proteinExistence type="predicted"/>
<dbReference type="RefSeq" id="WP_271012123.1">
    <property type="nucleotide sequence ID" value="NZ_JAQIFT010000040.1"/>
</dbReference>
<dbReference type="Proteomes" id="UP001169242">
    <property type="component" value="Unassembled WGS sequence"/>
</dbReference>
<evidence type="ECO:0000313" key="2">
    <source>
        <dbReference type="Proteomes" id="UP001169242"/>
    </source>
</evidence>
<organism evidence="1 2">
    <name type="scientific">Holtiella tumoricola</name>
    <dbReference type="NCBI Taxonomy" id="3018743"/>
    <lineage>
        <taxon>Bacteria</taxon>
        <taxon>Bacillati</taxon>
        <taxon>Bacillota</taxon>
        <taxon>Clostridia</taxon>
        <taxon>Lachnospirales</taxon>
        <taxon>Cellulosilyticaceae</taxon>
        <taxon>Holtiella</taxon>
    </lineage>
</organism>
<keyword evidence="2" id="KW-1185">Reference proteome</keyword>